<keyword evidence="2" id="KW-0805">Transcription regulation</keyword>
<reference evidence="6" key="1">
    <citation type="journal article" date="2023" name="Plant J.">
        <title>Genome sequences and population genomics provide insights into the demographic history, inbreeding, and mutation load of two 'living fossil' tree species of Dipteronia.</title>
        <authorList>
            <person name="Feng Y."/>
            <person name="Comes H.P."/>
            <person name="Chen J."/>
            <person name="Zhu S."/>
            <person name="Lu R."/>
            <person name="Zhang X."/>
            <person name="Li P."/>
            <person name="Qiu J."/>
            <person name="Olsen K.M."/>
            <person name="Qiu Y."/>
        </authorList>
    </citation>
    <scope>NUCLEOTIDE SEQUENCE</scope>
    <source>
        <strain evidence="6">NBL</strain>
    </source>
</reference>
<dbReference type="CDD" id="cd00076">
    <property type="entry name" value="HFD_SF"/>
    <property type="match status" value="1"/>
</dbReference>
<dbReference type="Gene3D" id="1.10.20.10">
    <property type="entry name" value="Histone, subunit A"/>
    <property type="match status" value="1"/>
</dbReference>
<evidence type="ECO:0000313" key="6">
    <source>
        <dbReference type="EMBL" id="KAK3195670.1"/>
    </source>
</evidence>
<accession>A0AAD9ZYV2</accession>
<dbReference type="AlphaFoldDB" id="A0AAD9ZYV2"/>
<dbReference type="GO" id="GO:0046982">
    <property type="term" value="F:protein heterodimerization activity"/>
    <property type="evidence" value="ECO:0007669"/>
    <property type="project" value="InterPro"/>
</dbReference>
<comment type="caution">
    <text evidence="6">The sequence shown here is derived from an EMBL/GenBank/DDBJ whole genome shotgun (WGS) entry which is preliminary data.</text>
</comment>
<evidence type="ECO:0000259" key="5">
    <source>
        <dbReference type="SMART" id="SM00576"/>
    </source>
</evidence>
<evidence type="ECO:0000256" key="1">
    <source>
        <dbReference type="ARBA" id="ARBA00004123"/>
    </source>
</evidence>
<dbReference type="InterPro" id="IPR037818">
    <property type="entry name" value="TAF8"/>
</dbReference>
<evidence type="ECO:0000313" key="7">
    <source>
        <dbReference type="Proteomes" id="UP001281410"/>
    </source>
</evidence>
<keyword evidence="3" id="KW-0804">Transcription</keyword>
<dbReference type="GO" id="GO:0005669">
    <property type="term" value="C:transcription factor TFIID complex"/>
    <property type="evidence" value="ECO:0007669"/>
    <property type="project" value="InterPro"/>
</dbReference>
<dbReference type="Pfam" id="PF07524">
    <property type="entry name" value="Bromo_TP"/>
    <property type="match status" value="1"/>
</dbReference>
<organism evidence="6 7">
    <name type="scientific">Dipteronia sinensis</name>
    <dbReference type="NCBI Taxonomy" id="43782"/>
    <lineage>
        <taxon>Eukaryota</taxon>
        <taxon>Viridiplantae</taxon>
        <taxon>Streptophyta</taxon>
        <taxon>Embryophyta</taxon>
        <taxon>Tracheophyta</taxon>
        <taxon>Spermatophyta</taxon>
        <taxon>Magnoliopsida</taxon>
        <taxon>eudicotyledons</taxon>
        <taxon>Gunneridae</taxon>
        <taxon>Pentapetalae</taxon>
        <taxon>rosids</taxon>
        <taxon>malvids</taxon>
        <taxon>Sapindales</taxon>
        <taxon>Sapindaceae</taxon>
        <taxon>Hippocastanoideae</taxon>
        <taxon>Acereae</taxon>
        <taxon>Dipteronia</taxon>
    </lineage>
</organism>
<protein>
    <recommendedName>
        <fullName evidence="5">Bromodomain associated domain-containing protein</fullName>
    </recommendedName>
</protein>
<dbReference type="InterPro" id="IPR009072">
    <property type="entry name" value="Histone-fold"/>
</dbReference>
<dbReference type="Proteomes" id="UP001281410">
    <property type="component" value="Unassembled WGS sequence"/>
</dbReference>
<name>A0AAD9ZYV2_9ROSI</name>
<dbReference type="SMART" id="SM00576">
    <property type="entry name" value="BTP"/>
    <property type="match status" value="1"/>
</dbReference>
<gene>
    <name evidence="6" type="ORF">Dsin_026980</name>
</gene>
<evidence type="ECO:0000256" key="4">
    <source>
        <dbReference type="ARBA" id="ARBA00023242"/>
    </source>
</evidence>
<sequence length="233" mass="25805">MKQIIKTKSKRKQYQSIAEEEDTPTELSFKLTRVAVSQIWAAQRSALETLTLITTKYLEQVAKLASSCSHESNRTQSDLFDLINALHDLSSPMQGFVGASTLHTDDGAGNSCLLNSGVLKEISVFIKCIDEIPFAKPIPRINTASLSMSPLNSKPDSSRGLHIPRWLPAFPDAGTYKEYKEKIIVLSLKEMIPTAAGDHILSLKILKWTAEIALRARGRSERKVARFSLHGIA</sequence>
<evidence type="ECO:0000256" key="3">
    <source>
        <dbReference type="ARBA" id="ARBA00023163"/>
    </source>
</evidence>
<feature type="domain" description="Bromodomain associated" evidence="5">
    <location>
        <begin position="25"/>
        <end position="95"/>
    </location>
</feature>
<proteinExistence type="predicted"/>
<keyword evidence="7" id="KW-1185">Reference proteome</keyword>
<evidence type="ECO:0000256" key="2">
    <source>
        <dbReference type="ARBA" id="ARBA00023015"/>
    </source>
</evidence>
<keyword evidence="4" id="KW-0539">Nucleus</keyword>
<comment type="subcellular location">
    <subcellularLocation>
        <location evidence="1">Nucleus</location>
    </subcellularLocation>
</comment>
<dbReference type="EMBL" id="JANJYJ010000008">
    <property type="protein sequence ID" value="KAK3195670.1"/>
    <property type="molecule type" value="Genomic_DNA"/>
</dbReference>
<dbReference type="PANTHER" id="PTHR46338:SF13">
    <property type="entry name" value="TRANSCRIPTION INITIATION FACTOR TFIID SUBUNIT 8-LIKE"/>
    <property type="match status" value="1"/>
</dbReference>
<dbReference type="PANTHER" id="PTHR46338">
    <property type="entry name" value="TRANSCRIPTION INITIATION FACTOR TFIID SUBUNIT 8"/>
    <property type="match status" value="1"/>
</dbReference>
<dbReference type="InterPro" id="IPR006565">
    <property type="entry name" value="BTP"/>
</dbReference>